<dbReference type="Gene3D" id="3.90.1560.10">
    <property type="entry name" value="ComB-like"/>
    <property type="match status" value="1"/>
</dbReference>
<dbReference type="EC" id="3.1.3.71" evidence="3"/>
<dbReference type="SUPFAM" id="SSF142823">
    <property type="entry name" value="ComB-like"/>
    <property type="match status" value="1"/>
</dbReference>
<reference evidence="8" key="1">
    <citation type="submission" date="2019-11" db="EMBL/GenBank/DDBJ databases">
        <authorList>
            <person name="Kojima H."/>
        </authorList>
    </citation>
    <scope>NUCLEOTIDE SEQUENCE</scope>
    <source>
        <strain evidence="8">H1576</strain>
    </source>
</reference>
<dbReference type="GO" id="GO:0000287">
    <property type="term" value="F:magnesium ion binding"/>
    <property type="evidence" value="ECO:0007669"/>
    <property type="project" value="InterPro"/>
</dbReference>
<dbReference type="KEGG" id="saqt:GJV85_03620"/>
<dbReference type="Proteomes" id="UP000671852">
    <property type="component" value="Chromosome"/>
</dbReference>
<gene>
    <name evidence="8" type="ORF">GJV85_03620</name>
</gene>
<reference evidence="8" key="2">
    <citation type="submission" date="2021-04" db="EMBL/GenBank/DDBJ databases">
        <title>Isolation and characterization of a novel species of the genus Sulfurimonas.</title>
        <authorList>
            <person name="Fukui M."/>
        </authorList>
    </citation>
    <scope>NUCLEOTIDE SEQUENCE</scope>
    <source>
        <strain evidence="8">H1576</strain>
    </source>
</reference>
<evidence type="ECO:0000256" key="4">
    <source>
        <dbReference type="ARBA" id="ARBA00021948"/>
    </source>
</evidence>
<evidence type="ECO:0000256" key="1">
    <source>
        <dbReference type="ARBA" id="ARBA00001946"/>
    </source>
</evidence>
<dbReference type="Pfam" id="PF04029">
    <property type="entry name" value="2-ph_phosp"/>
    <property type="match status" value="1"/>
</dbReference>
<evidence type="ECO:0000256" key="5">
    <source>
        <dbReference type="ARBA" id="ARBA00022801"/>
    </source>
</evidence>
<comment type="cofactor">
    <cofactor evidence="1">
        <name>Mg(2+)</name>
        <dbReference type="ChEBI" id="CHEBI:18420"/>
    </cofactor>
</comment>
<dbReference type="InterPro" id="IPR036702">
    <property type="entry name" value="ComB-like_sf"/>
</dbReference>
<evidence type="ECO:0000256" key="7">
    <source>
        <dbReference type="ARBA" id="ARBA00033711"/>
    </source>
</evidence>
<dbReference type="PANTHER" id="PTHR37311:SF1">
    <property type="entry name" value="2-PHOSPHOSULFOLACTATE PHOSPHATASE-RELATED"/>
    <property type="match status" value="1"/>
</dbReference>
<keyword evidence="9" id="KW-1185">Reference proteome</keyword>
<evidence type="ECO:0000256" key="2">
    <source>
        <dbReference type="ARBA" id="ARBA00009997"/>
    </source>
</evidence>
<evidence type="ECO:0000313" key="8">
    <source>
        <dbReference type="EMBL" id="QSZ41238.1"/>
    </source>
</evidence>
<name>A0A975AZ97_9BACT</name>
<comment type="similarity">
    <text evidence="2">Belongs to the ComB family.</text>
</comment>
<keyword evidence="6" id="KW-0460">Magnesium</keyword>
<accession>A0A975AZ97</accession>
<dbReference type="EMBL" id="CP046072">
    <property type="protein sequence ID" value="QSZ41238.1"/>
    <property type="molecule type" value="Genomic_DNA"/>
</dbReference>
<proteinExistence type="inferred from homology"/>
<protein>
    <recommendedName>
        <fullName evidence="4">Probable 2-phosphosulfolactate phosphatase</fullName>
        <ecNumber evidence="3">3.1.3.71</ecNumber>
    </recommendedName>
</protein>
<sequence length="212" mass="24517">MKVNIIIDVLRAFTVSHIAFIKGVERIYLVANKSLAFGMKEKNPEYILCGEEHGLLIHGFDLDNSPTNIISKELSGEILVQKTTNGTKVTLDNLDADRIFVTGYSNSKTLVKYLHTININYLNIIPSRQKDDDLAVKDYIERLYKHKSLSTIDIIQRITDSDIAMKFFNDKRFNPKDIVYSTTNFDTNFIMEIKSDERNNVYIQKITMKDYY</sequence>
<comment type="catalytic activity">
    <reaction evidence="7">
        <text>(2R)-O-phospho-3-sulfolactate + H2O = (2R)-3-sulfolactate + phosphate</text>
        <dbReference type="Rhea" id="RHEA:23416"/>
        <dbReference type="ChEBI" id="CHEBI:15377"/>
        <dbReference type="ChEBI" id="CHEBI:15597"/>
        <dbReference type="ChEBI" id="CHEBI:43474"/>
        <dbReference type="ChEBI" id="CHEBI:58738"/>
        <dbReference type="EC" id="3.1.3.71"/>
    </reaction>
</comment>
<dbReference type="PANTHER" id="PTHR37311">
    <property type="entry name" value="2-PHOSPHOSULFOLACTATE PHOSPHATASE-RELATED"/>
    <property type="match status" value="1"/>
</dbReference>
<organism evidence="8 9">
    <name type="scientific">Sulfurimonas aquatica</name>
    <dbReference type="NCBI Taxonomy" id="2672570"/>
    <lineage>
        <taxon>Bacteria</taxon>
        <taxon>Pseudomonadati</taxon>
        <taxon>Campylobacterota</taxon>
        <taxon>Epsilonproteobacteria</taxon>
        <taxon>Campylobacterales</taxon>
        <taxon>Sulfurimonadaceae</taxon>
        <taxon>Sulfurimonas</taxon>
    </lineage>
</organism>
<keyword evidence="5" id="KW-0378">Hydrolase</keyword>
<dbReference type="GO" id="GO:0050545">
    <property type="term" value="F:sulfopyruvate decarboxylase activity"/>
    <property type="evidence" value="ECO:0007669"/>
    <property type="project" value="TreeGrafter"/>
</dbReference>
<dbReference type="RefSeq" id="WP_207562518.1">
    <property type="nucleotide sequence ID" value="NZ_CP046072.1"/>
</dbReference>
<evidence type="ECO:0000313" key="9">
    <source>
        <dbReference type="Proteomes" id="UP000671852"/>
    </source>
</evidence>
<dbReference type="InterPro" id="IPR005238">
    <property type="entry name" value="ComB-like"/>
</dbReference>
<dbReference type="GO" id="GO:0050532">
    <property type="term" value="F:2-phosphosulfolactate phosphatase activity"/>
    <property type="evidence" value="ECO:0007669"/>
    <property type="project" value="UniProtKB-EC"/>
</dbReference>
<evidence type="ECO:0000256" key="3">
    <source>
        <dbReference type="ARBA" id="ARBA00012953"/>
    </source>
</evidence>
<evidence type="ECO:0000256" key="6">
    <source>
        <dbReference type="ARBA" id="ARBA00022842"/>
    </source>
</evidence>
<dbReference type="AlphaFoldDB" id="A0A975AZ97"/>